<dbReference type="InterPro" id="IPR018392">
    <property type="entry name" value="LysM"/>
</dbReference>
<gene>
    <name evidence="3" type="ORF">LX16_4820</name>
</gene>
<dbReference type="Pfam" id="PF19266">
    <property type="entry name" value="CIS_tube"/>
    <property type="match status" value="1"/>
</dbReference>
<accession>A0A562UPW5</accession>
<evidence type="ECO:0000256" key="1">
    <source>
        <dbReference type="SAM" id="MobiDB-lite"/>
    </source>
</evidence>
<name>A0A562UPW5_9ACTN</name>
<feature type="region of interest" description="Disordered" evidence="1">
    <location>
        <begin position="65"/>
        <end position="86"/>
    </location>
</feature>
<protein>
    <recommendedName>
        <fullName evidence="2">LysM domain-containing protein</fullName>
    </recommendedName>
</protein>
<evidence type="ECO:0000313" key="3">
    <source>
        <dbReference type="EMBL" id="TWJ07661.1"/>
    </source>
</evidence>
<dbReference type="RefSeq" id="WP_147143677.1">
    <property type="nucleotide sequence ID" value="NZ_BAABIJ010000006.1"/>
</dbReference>
<feature type="domain" description="LysM" evidence="2">
    <location>
        <begin position="192"/>
        <end position="239"/>
    </location>
</feature>
<dbReference type="InterPro" id="IPR045361">
    <property type="entry name" value="CIS_tube_prot_N"/>
</dbReference>
<dbReference type="InterPro" id="IPR036779">
    <property type="entry name" value="LysM_dom_sf"/>
</dbReference>
<dbReference type="Proteomes" id="UP000321617">
    <property type="component" value="Unassembled WGS sequence"/>
</dbReference>
<dbReference type="AlphaFoldDB" id="A0A562UPW5"/>
<dbReference type="OrthoDB" id="9815939at2"/>
<sequence length="247" mass="26248">MTSPVTFTAAGGGGDAQASLQKAYLELLEPPPGGSAAAQPGGSLGVIEFQFNPKELTLEKNAKWQRDAQRNASSSGPPQFTGSDPSKLNLEMFLDATERMDDTVVKTVERLFACCVPTAKSLQDRNGVPPWVIFHWGGMTGFPSYVSKVTAKYTLFTPGGTPVRALCTVTLEEISGETAGQNPTSGSRVASRSHVLVAGDTLPSLAYQAYGDAGAWRRIAVFNDIDDPLRLPTGTRLLIPAADDSEE</sequence>
<feature type="compositionally biased region" description="Polar residues" evidence="1">
    <location>
        <begin position="70"/>
        <end position="86"/>
    </location>
</feature>
<dbReference type="Gene3D" id="3.10.350.10">
    <property type="entry name" value="LysM domain"/>
    <property type="match status" value="1"/>
</dbReference>
<comment type="caution">
    <text evidence="3">The sequence shown here is derived from an EMBL/GenBank/DDBJ whole genome shotgun (WGS) entry which is preliminary data.</text>
</comment>
<proteinExistence type="predicted"/>
<keyword evidence="4" id="KW-1185">Reference proteome</keyword>
<evidence type="ECO:0000313" key="4">
    <source>
        <dbReference type="Proteomes" id="UP000321617"/>
    </source>
</evidence>
<dbReference type="EMBL" id="VLLL01000010">
    <property type="protein sequence ID" value="TWJ07661.1"/>
    <property type="molecule type" value="Genomic_DNA"/>
</dbReference>
<organism evidence="3 4">
    <name type="scientific">Stackebrandtia albiflava</name>
    <dbReference type="NCBI Taxonomy" id="406432"/>
    <lineage>
        <taxon>Bacteria</taxon>
        <taxon>Bacillati</taxon>
        <taxon>Actinomycetota</taxon>
        <taxon>Actinomycetes</taxon>
        <taxon>Glycomycetales</taxon>
        <taxon>Glycomycetaceae</taxon>
        <taxon>Stackebrandtia</taxon>
    </lineage>
</organism>
<reference evidence="3 4" key="1">
    <citation type="journal article" date="2013" name="Stand. Genomic Sci.">
        <title>Genomic Encyclopedia of Type Strains, Phase I: The one thousand microbial genomes (KMG-I) project.</title>
        <authorList>
            <person name="Kyrpides N.C."/>
            <person name="Woyke T."/>
            <person name="Eisen J.A."/>
            <person name="Garrity G."/>
            <person name="Lilburn T.G."/>
            <person name="Beck B.J."/>
            <person name="Whitman W.B."/>
            <person name="Hugenholtz P."/>
            <person name="Klenk H.P."/>
        </authorList>
    </citation>
    <scope>NUCLEOTIDE SEQUENCE [LARGE SCALE GENOMIC DNA]</scope>
    <source>
        <strain evidence="3 4">DSM 45044</strain>
    </source>
</reference>
<evidence type="ECO:0000259" key="2">
    <source>
        <dbReference type="PROSITE" id="PS51782"/>
    </source>
</evidence>
<dbReference type="PROSITE" id="PS51782">
    <property type="entry name" value="LYSM"/>
    <property type="match status" value="1"/>
</dbReference>